<dbReference type="PANTHER" id="PTHR12532">
    <property type="entry name" value="TRANSLATIONAL ACTIVATOR OF CYTOCHROME C OXIDASE 1"/>
    <property type="match status" value="1"/>
</dbReference>
<comment type="caution">
    <text evidence="10">The sequence shown here is derived from an EMBL/GenBank/DDBJ whole genome shotgun (WGS) entry which is preliminary data.</text>
</comment>
<dbReference type="InterPro" id="IPR017856">
    <property type="entry name" value="Integrase-like_N"/>
</dbReference>
<reference evidence="11" key="1">
    <citation type="submission" date="2017-09" db="EMBL/GenBank/DDBJ databases">
        <title>Depth-based differentiation of microbial function through sediment-hosted aquifers and enrichment of novel symbionts in the deep terrestrial subsurface.</title>
        <authorList>
            <person name="Probst A.J."/>
            <person name="Ladd B."/>
            <person name="Jarett J.K."/>
            <person name="Geller-Mcgrath D.E."/>
            <person name="Sieber C.M.K."/>
            <person name="Emerson J.B."/>
            <person name="Anantharaman K."/>
            <person name="Thomas B.C."/>
            <person name="Malmstrom R."/>
            <person name="Stieglmeier M."/>
            <person name="Klingl A."/>
            <person name="Woyke T."/>
            <person name="Ryan C.M."/>
            <person name="Banfield J.F."/>
        </authorList>
    </citation>
    <scope>NUCLEOTIDE SEQUENCE [LARGE SCALE GENOMIC DNA]</scope>
</reference>
<dbReference type="EMBL" id="PFSF01000053">
    <property type="protein sequence ID" value="PJC28002.1"/>
    <property type="molecule type" value="Genomic_DNA"/>
</dbReference>
<evidence type="ECO:0000256" key="2">
    <source>
        <dbReference type="ARBA" id="ARBA00022490"/>
    </source>
</evidence>
<dbReference type="AlphaFoldDB" id="A0A2M8ESB7"/>
<proteinExistence type="inferred from homology"/>
<evidence type="ECO:0000259" key="8">
    <source>
        <dbReference type="Pfam" id="PF01709"/>
    </source>
</evidence>
<gene>
    <name evidence="10" type="ORF">CO054_02495</name>
</gene>
<dbReference type="NCBIfam" id="NF009044">
    <property type="entry name" value="PRK12378.1"/>
    <property type="match status" value="1"/>
</dbReference>
<feature type="domain" description="TACO1/YebC-like second and third" evidence="8">
    <location>
        <begin position="93"/>
        <end position="247"/>
    </location>
</feature>
<keyword evidence="2 6" id="KW-0963">Cytoplasm</keyword>
<evidence type="ECO:0000256" key="6">
    <source>
        <dbReference type="HAMAP-Rule" id="MF_00693"/>
    </source>
</evidence>
<comment type="subcellular location">
    <subcellularLocation>
        <location evidence="6">Cytoplasm</location>
    </subcellularLocation>
</comment>
<protein>
    <recommendedName>
        <fullName evidence="6">Probable transcriptional regulatory protein CO054_02495</fullName>
    </recommendedName>
</protein>
<feature type="compositionally biased region" description="Basic and acidic residues" evidence="7">
    <location>
        <begin position="12"/>
        <end position="21"/>
    </location>
</feature>
<keyword evidence="4 6" id="KW-0238">DNA-binding</keyword>
<name>A0A2M8ESB7_9BACT</name>
<feature type="region of interest" description="Disordered" evidence="7">
    <location>
        <begin position="1"/>
        <end position="22"/>
    </location>
</feature>
<evidence type="ECO:0000256" key="1">
    <source>
        <dbReference type="ARBA" id="ARBA00008724"/>
    </source>
</evidence>
<dbReference type="GO" id="GO:0005829">
    <property type="term" value="C:cytosol"/>
    <property type="evidence" value="ECO:0007669"/>
    <property type="project" value="TreeGrafter"/>
</dbReference>
<dbReference type="GO" id="GO:0006355">
    <property type="term" value="P:regulation of DNA-templated transcription"/>
    <property type="evidence" value="ECO:0007669"/>
    <property type="project" value="UniProtKB-UniRule"/>
</dbReference>
<dbReference type="Pfam" id="PF20772">
    <property type="entry name" value="TACO1_YebC_N"/>
    <property type="match status" value="1"/>
</dbReference>
<keyword evidence="5 6" id="KW-0804">Transcription</keyword>
<evidence type="ECO:0000256" key="4">
    <source>
        <dbReference type="ARBA" id="ARBA00023125"/>
    </source>
</evidence>
<evidence type="ECO:0000313" key="10">
    <source>
        <dbReference type="EMBL" id="PJC28002.1"/>
    </source>
</evidence>
<dbReference type="InterPro" id="IPR048300">
    <property type="entry name" value="TACO1_YebC-like_2nd/3rd_dom"/>
</dbReference>
<dbReference type="InterPro" id="IPR026564">
    <property type="entry name" value="Transcrip_reg_TACO1-like_dom3"/>
</dbReference>
<accession>A0A2M8ESB7</accession>
<dbReference type="Pfam" id="PF01709">
    <property type="entry name" value="Transcrip_reg"/>
    <property type="match status" value="1"/>
</dbReference>
<dbReference type="NCBIfam" id="NF001030">
    <property type="entry name" value="PRK00110.1"/>
    <property type="match status" value="1"/>
</dbReference>
<evidence type="ECO:0000259" key="9">
    <source>
        <dbReference type="Pfam" id="PF20772"/>
    </source>
</evidence>
<dbReference type="InterPro" id="IPR029072">
    <property type="entry name" value="YebC-like"/>
</dbReference>
<evidence type="ECO:0000256" key="7">
    <source>
        <dbReference type="SAM" id="MobiDB-lite"/>
    </source>
</evidence>
<comment type="similarity">
    <text evidence="1 6">Belongs to the TACO1 family.</text>
</comment>
<dbReference type="SUPFAM" id="SSF75625">
    <property type="entry name" value="YebC-like"/>
    <property type="match status" value="1"/>
</dbReference>
<dbReference type="InterPro" id="IPR049083">
    <property type="entry name" value="TACO1_YebC_N"/>
</dbReference>
<dbReference type="Gene3D" id="1.10.10.200">
    <property type="match status" value="1"/>
</dbReference>
<dbReference type="NCBIfam" id="TIGR01033">
    <property type="entry name" value="YebC/PmpR family DNA-binding transcriptional regulator"/>
    <property type="match status" value="1"/>
</dbReference>
<dbReference type="PANTHER" id="PTHR12532:SF6">
    <property type="entry name" value="TRANSCRIPTIONAL REGULATORY PROTEIN YEBC-RELATED"/>
    <property type="match status" value="1"/>
</dbReference>
<evidence type="ECO:0000256" key="3">
    <source>
        <dbReference type="ARBA" id="ARBA00023015"/>
    </source>
</evidence>
<dbReference type="InterPro" id="IPR002876">
    <property type="entry name" value="Transcrip_reg_TACO1-like"/>
</dbReference>
<feature type="domain" description="TACO1/YebC-like N-terminal" evidence="9">
    <location>
        <begin position="5"/>
        <end position="75"/>
    </location>
</feature>
<evidence type="ECO:0000313" key="11">
    <source>
        <dbReference type="Proteomes" id="UP000229816"/>
    </source>
</evidence>
<dbReference type="Proteomes" id="UP000229816">
    <property type="component" value="Unassembled WGS sequence"/>
</dbReference>
<dbReference type="FunFam" id="1.10.10.200:FF:000002">
    <property type="entry name" value="Probable transcriptional regulatory protein CLM62_37755"/>
    <property type="match status" value="1"/>
</dbReference>
<sequence>MSGHSKWATIHRQKESKDARRGQIFTKIGNAITIAVKAGGGITDPEKNFKLRLAIERARAINMPKENIERALRRGLRLSSAEGPQGKLAGEIEEITYEGYGPGGVAIIAEAVTDNKNRTTAEIKNLFERGGGSLTGPGAVLFQFEKAGLMTVKKNANPDAQVLKIMDLGVEDVEEATDAIEVYTNPQETTTIKEQLQKAGFEVLGTEQILKPKTTIKIKDAQIAEKVLRFMENLEEHDDIQRVFGNFDIPDELLE</sequence>
<dbReference type="HAMAP" id="MF_00693">
    <property type="entry name" value="Transcrip_reg_TACO1"/>
    <property type="match status" value="1"/>
</dbReference>
<dbReference type="Gene3D" id="3.30.70.980">
    <property type="match status" value="2"/>
</dbReference>
<evidence type="ECO:0000256" key="5">
    <source>
        <dbReference type="ARBA" id="ARBA00023163"/>
    </source>
</evidence>
<keyword evidence="3 6" id="KW-0805">Transcription regulation</keyword>
<organism evidence="10 11">
    <name type="scientific">Candidatus Shapirobacteria bacterium CG_4_9_14_0_2_um_filter_39_11</name>
    <dbReference type="NCBI Taxonomy" id="1974478"/>
    <lineage>
        <taxon>Bacteria</taxon>
        <taxon>Candidatus Shapironibacteriota</taxon>
    </lineage>
</organism>
<dbReference type="GO" id="GO:0003677">
    <property type="term" value="F:DNA binding"/>
    <property type="evidence" value="ECO:0007669"/>
    <property type="project" value="UniProtKB-UniRule"/>
</dbReference>